<keyword evidence="8" id="KW-0808">Transferase</keyword>
<comment type="similarity">
    <text evidence="4">In the N-terminal section; belongs to the phytochrome family.</text>
</comment>
<dbReference type="CDD" id="cd00082">
    <property type="entry name" value="HisKA"/>
    <property type="match status" value="1"/>
</dbReference>
<evidence type="ECO:0000256" key="15">
    <source>
        <dbReference type="ARBA" id="ARBA00023012"/>
    </source>
</evidence>
<dbReference type="SUPFAM" id="SSF55874">
    <property type="entry name" value="ATPase domain of HSP90 chaperone/DNA topoisomerase II/histidine kinase"/>
    <property type="match status" value="1"/>
</dbReference>
<keyword evidence="16 20" id="KW-0472">Membrane</keyword>
<dbReference type="PROSITE" id="PS50046">
    <property type="entry name" value="PHYTOCHROME_2"/>
    <property type="match status" value="1"/>
</dbReference>
<evidence type="ECO:0000256" key="7">
    <source>
        <dbReference type="ARBA" id="ARBA00022553"/>
    </source>
</evidence>
<feature type="coiled-coil region" evidence="19">
    <location>
        <begin position="127"/>
        <end position="154"/>
    </location>
</feature>
<dbReference type="InterPro" id="IPR036097">
    <property type="entry name" value="HisK_dim/P_sf"/>
</dbReference>
<evidence type="ECO:0000313" key="24">
    <source>
        <dbReference type="EMBL" id="MDJ1184739.1"/>
    </source>
</evidence>
<comment type="catalytic activity">
    <reaction evidence="1">
        <text>ATP + protein L-histidine = ADP + protein N-phospho-L-histidine.</text>
        <dbReference type="EC" id="2.7.13.3"/>
    </reaction>
</comment>
<dbReference type="Proteomes" id="UP001232992">
    <property type="component" value="Unassembled WGS sequence"/>
</dbReference>
<dbReference type="SMART" id="SM00387">
    <property type="entry name" value="HATPase_c"/>
    <property type="match status" value="1"/>
</dbReference>
<dbReference type="InterPro" id="IPR036890">
    <property type="entry name" value="HATPase_C_sf"/>
</dbReference>
<keyword evidence="19" id="KW-0175">Coiled coil</keyword>
<keyword evidence="7 18" id="KW-0597">Phosphoprotein</keyword>
<dbReference type="PANTHER" id="PTHR45339:SF1">
    <property type="entry name" value="HYBRID SIGNAL TRANSDUCTION HISTIDINE KINASE J"/>
    <property type="match status" value="1"/>
</dbReference>
<dbReference type="InterPro" id="IPR058544">
    <property type="entry name" value="ETR1_N"/>
</dbReference>
<accession>A0ABT7BZV1</accession>
<feature type="transmembrane region" description="Helical" evidence="20">
    <location>
        <begin position="35"/>
        <end position="52"/>
    </location>
</feature>
<evidence type="ECO:0000259" key="21">
    <source>
        <dbReference type="PROSITE" id="PS50046"/>
    </source>
</evidence>
<evidence type="ECO:0000259" key="23">
    <source>
        <dbReference type="PROSITE" id="PS50110"/>
    </source>
</evidence>
<dbReference type="SMART" id="SM00388">
    <property type="entry name" value="HisKA"/>
    <property type="match status" value="1"/>
</dbReference>
<dbReference type="SUPFAM" id="SSF52172">
    <property type="entry name" value="CheY-like"/>
    <property type="match status" value="1"/>
</dbReference>
<dbReference type="Pfam" id="PF00072">
    <property type="entry name" value="Response_reg"/>
    <property type="match status" value="1"/>
</dbReference>
<keyword evidence="17" id="KW-1015">Disulfide bond</keyword>
<evidence type="ECO:0000256" key="16">
    <source>
        <dbReference type="ARBA" id="ARBA00023136"/>
    </source>
</evidence>
<dbReference type="EC" id="2.7.13.3" evidence="6"/>
<evidence type="ECO:0000256" key="10">
    <source>
        <dbReference type="ARBA" id="ARBA00022745"/>
    </source>
</evidence>
<evidence type="ECO:0000256" key="12">
    <source>
        <dbReference type="ARBA" id="ARBA00022824"/>
    </source>
</evidence>
<dbReference type="RefSeq" id="WP_283759394.1">
    <property type="nucleotide sequence ID" value="NZ_JAQOSQ010000019.1"/>
</dbReference>
<dbReference type="SUPFAM" id="SSF47384">
    <property type="entry name" value="Homodimeric domain of signal transducing histidine kinase"/>
    <property type="match status" value="1"/>
</dbReference>
<dbReference type="InterPro" id="IPR005467">
    <property type="entry name" value="His_kinase_dom"/>
</dbReference>
<dbReference type="PROSITE" id="PS50110">
    <property type="entry name" value="RESPONSE_REGULATORY"/>
    <property type="match status" value="1"/>
</dbReference>
<dbReference type="InterPro" id="IPR011006">
    <property type="entry name" value="CheY-like_superfamily"/>
</dbReference>
<comment type="similarity">
    <text evidence="5">Belongs to the ethylene receptor family.</text>
</comment>
<evidence type="ECO:0000256" key="6">
    <source>
        <dbReference type="ARBA" id="ARBA00012438"/>
    </source>
</evidence>
<comment type="subcellular location">
    <subcellularLocation>
        <location evidence="3">Endoplasmic reticulum membrane</location>
        <topology evidence="3">Multi-pass membrane protein</topology>
    </subcellularLocation>
</comment>
<keyword evidence="9 20" id="KW-0812">Transmembrane</keyword>
<evidence type="ECO:0000256" key="17">
    <source>
        <dbReference type="ARBA" id="ARBA00023157"/>
    </source>
</evidence>
<comment type="cofactor">
    <cofactor evidence="2">
        <name>Cu cation</name>
        <dbReference type="ChEBI" id="CHEBI:23378"/>
    </cofactor>
</comment>
<dbReference type="InterPro" id="IPR016132">
    <property type="entry name" value="Phyto_chromo_attachment"/>
</dbReference>
<name>A0ABT7BZV1_9CYAN</name>
<dbReference type="InterPro" id="IPR003018">
    <property type="entry name" value="GAF"/>
</dbReference>
<comment type="caution">
    <text evidence="24">The sequence shown here is derived from an EMBL/GenBank/DDBJ whole genome shotgun (WGS) entry which is preliminary data.</text>
</comment>
<evidence type="ECO:0000259" key="22">
    <source>
        <dbReference type="PROSITE" id="PS50109"/>
    </source>
</evidence>
<keyword evidence="13 20" id="KW-1133">Transmembrane helix</keyword>
<dbReference type="InterPro" id="IPR003661">
    <property type="entry name" value="HisK_dim/P_dom"/>
</dbReference>
<evidence type="ECO:0000256" key="1">
    <source>
        <dbReference type="ARBA" id="ARBA00000085"/>
    </source>
</evidence>
<dbReference type="PROSITE" id="PS50109">
    <property type="entry name" value="HIS_KIN"/>
    <property type="match status" value="1"/>
</dbReference>
<dbReference type="Gene3D" id="1.10.287.130">
    <property type="match status" value="1"/>
</dbReference>
<dbReference type="SMART" id="SM00065">
    <property type="entry name" value="GAF"/>
    <property type="match status" value="1"/>
</dbReference>
<evidence type="ECO:0000256" key="11">
    <source>
        <dbReference type="ARBA" id="ARBA00022777"/>
    </source>
</evidence>
<evidence type="ECO:0000256" key="19">
    <source>
        <dbReference type="SAM" id="Coils"/>
    </source>
</evidence>
<dbReference type="Gene3D" id="3.30.450.40">
    <property type="match status" value="1"/>
</dbReference>
<feature type="domain" description="Response regulatory" evidence="23">
    <location>
        <begin position="649"/>
        <end position="769"/>
    </location>
</feature>
<evidence type="ECO:0000256" key="8">
    <source>
        <dbReference type="ARBA" id="ARBA00022679"/>
    </source>
</evidence>
<keyword evidence="10" id="KW-0936">Ethylene signaling pathway</keyword>
<feature type="transmembrane region" description="Helical" evidence="20">
    <location>
        <begin position="64"/>
        <end position="86"/>
    </location>
</feature>
<sequence>MWNVLDPALSPSEYMPHSSCLWQTPLIWLNATSDLLIALAYFATSAMLIYFVRKRGSMPSISIFYLFSAFMLLCGIGHLLEIWTLWYPAHWFAGIEQAMTALVSGIAALQIVVLLPKFLDLETPEALEQINRELQGEIEQRERATQALADAKTALEVRVSERTADLERANTTLQQLVAREQAIAKIVQQIRKTLNIAEIFQTTVGQLQSALECDRVLIYRFAPDWSGELVAESVLPGWIELMGNAPEGFPPLRQTTEAEDCHIKLLNPVIQDTYLQETQGQAFYSPTAYRAVSDIEAEEFNDCYRELLQQMQARAYLIVPIMTHSQLWGLLASYQNNHPRQWQAAEIYMTMEISTQLGIAVEQAELFDRSQQQAQELAEAKESADTANRAKSQFLANMSHELRTPLNAILGFTQLMSGDRTLSDKFQQYINTINRAGEHLLALINDILEMSKIEAGRTVLNETEFSLHSLLSTLHAMFKLKAETKNLQLHVQQDSQVPQYLCCDEHKLRQVLINLLSNSIKFTETGFVSLRVSWQAISENLSCDEQPIFLSFEVQDSGPGVAAAEQEKLFQPFEQTTTGITSKQGTGLGLPISQKFVELMGGKIEVISAPGEGATFRFTINATTATSQPIEKIPQGSIIGLAPGQTSPRLLVVEDNSANRFLATELLENTGFIVTTADNGIEGVELWQSWQPDLILMDLQMPELDGYSALQQIREQEATSTNHPATPIIALTASVFEETRQMVLNAGFDGFVRKPFQKQKLLQTIGQHLGIAYCYEELGNETNSSSGLNAPSEGNLSSETIADLASAQMPPEWLEQFRAAAAEGDDNSVFELIEQIPDEYATLSAEITSLAIDFRFDLIMQMIPPAQT</sequence>
<evidence type="ECO:0000256" key="3">
    <source>
        <dbReference type="ARBA" id="ARBA00004477"/>
    </source>
</evidence>
<dbReference type="Pfam" id="PF00512">
    <property type="entry name" value="HisKA"/>
    <property type="match status" value="1"/>
</dbReference>
<dbReference type="CDD" id="cd16922">
    <property type="entry name" value="HATPase_EvgS-ArcB-TorS-like"/>
    <property type="match status" value="1"/>
</dbReference>
<dbReference type="InterPro" id="IPR029016">
    <property type="entry name" value="GAF-like_dom_sf"/>
</dbReference>
<proteinExistence type="inferred from homology"/>
<evidence type="ECO:0000256" key="9">
    <source>
        <dbReference type="ARBA" id="ARBA00022692"/>
    </source>
</evidence>
<keyword evidence="12" id="KW-0256">Endoplasmic reticulum</keyword>
<keyword evidence="15" id="KW-0902">Two-component regulatory system</keyword>
<keyword evidence="11" id="KW-0418">Kinase</keyword>
<feature type="domain" description="Histidine kinase" evidence="22">
    <location>
        <begin position="397"/>
        <end position="624"/>
    </location>
</feature>
<dbReference type="PRINTS" id="PR00344">
    <property type="entry name" value="BCTRLSENSOR"/>
</dbReference>
<dbReference type="InterPro" id="IPR001789">
    <property type="entry name" value="Sig_transdc_resp-reg_receiver"/>
</dbReference>
<dbReference type="PANTHER" id="PTHR45339">
    <property type="entry name" value="HYBRID SIGNAL TRANSDUCTION HISTIDINE KINASE J"/>
    <property type="match status" value="1"/>
</dbReference>
<dbReference type="EMBL" id="JAQOSQ010000019">
    <property type="protein sequence ID" value="MDJ1184739.1"/>
    <property type="molecule type" value="Genomic_DNA"/>
</dbReference>
<keyword evidence="25" id="KW-1185">Reference proteome</keyword>
<dbReference type="Pfam" id="PF01590">
    <property type="entry name" value="GAF"/>
    <property type="match status" value="1"/>
</dbReference>
<evidence type="ECO:0000256" key="18">
    <source>
        <dbReference type="PROSITE-ProRule" id="PRU00169"/>
    </source>
</evidence>
<evidence type="ECO:0000256" key="2">
    <source>
        <dbReference type="ARBA" id="ARBA00001935"/>
    </source>
</evidence>
<dbReference type="SMART" id="SM00448">
    <property type="entry name" value="REC"/>
    <property type="match status" value="1"/>
</dbReference>
<keyword evidence="14" id="KW-0186">Copper</keyword>
<organism evidence="24 25">
    <name type="scientific">Roseofilum casamattae BLCC-M143</name>
    <dbReference type="NCBI Taxonomy" id="3022442"/>
    <lineage>
        <taxon>Bacteria</taxon>
        <taxon>Bacillati</taxon>
        <taxon>Cyanobacteriota</taxon>
        <taxon>Cyanophyceae</taxon>
        <taxon>Desertifilales</taxon>
        <taxon>Desertifilaceae</taxon>
        <taxon>Roseofilum</taxon>
        <taxon>Roseofilum casamattae</taxon>
    </lineage>
</organism>
<gene>
    <name evidence="24" type="ORF">PMH09_16240</name>
</gene>
<dbReference type="Gene3D" id="3.40.50.2300">
    <property type="match status" value="1"/>
</dbReference>
<reference evidence="24 25" key="1">
    <citation type="submission" date="2023-01" db="EMBL/GenBank/DDBJ databases">
        <title>Novel diversity within Roseofilum (Cyanobacteria; Desertifilaceae) from marine benthic mats with descriptions of four novel species.</title>
        <authorList>
            <person name="Wang Y."/>
            <person name="Berthold D.E."/>
            <person name="Hu J."/>
            <person name="Lefler F.W."/>
            <person name="Laughinghouse H.D. IV."/>
        </authorList>
    </citation>
    <scope>NUCLEOTIDE SEQUENCE [LARGE SCALE GENOMIC DNA]</scope>
    <source>
        <strain evidence="24 25">BLCC-M143</strain>
    </source>
</reference>
<dbReference type="CDD" id="cd17546">
    <property type="entry name" value="REC_hyHK_CKI1_RcsC-like"/>
    <property type="match status" value="1"/>
</dbReference>
<dbReference type="Pfam" id="PF25487">
    <property type="entry name" value="ETR1_N"/>
    <property type="match status" value="1"/>
</dbReference>
<evidence type="ECO:0000256" key="14">
    <source>
        <dbReference type="ARBA" id="ARBA00023008"/>
    </source>
</evidence>
<feature type="modified residue" description="4-aspartylphosphate" evidence="18">
    <location>
        <position position="698"/>
    </location>
</feature>
<dbReference type="Pfam" id="PF02518">
    <property type="entry name" value="HATPase_c"/>
    <property type="match status" value="1"/>
</dbReference>
<evidence type="ECO:0000256" key="4">
    <source>
        <dbReference type="ARBA" id="ARBA00006402"/>
    </source>
</evidence>
<dbReference type="InterPro" id="IPR003594">
    <property type="entry name" value="HATPase_dom"/>
</dbReference>
<evidence type="ECO:0000256" key="20">
    <source>
        <dbReference type="SAM" id="Phobius"/>
    </source>
</evidence>
<protein>
    <recommendedName>
        <fullName evidence="6">histidine kinase</fullName>
        <ecNumber evidence="6">2.7.13.3</ecNumber>
    </recommendedName>
</protein>
<dbReference type="InterPro" id="IPR004358">
    <property type="entry name" value="Sig_transdc_His_kin-like_C"/>
</dbReference>
<dbReference type="Gene3D" id="3.30.565.10">
    <property type="entry name" value="Histidine kinase-like ATPase, C-terminal domain"/>
    <property type="match status" value="1"/>
</dbReference>
<dbReference type="SUPFAM" id="SSF55781">
    <property type="entry name" value="GAF domain-like"/>
    <property type="match status" value="1"/>
</dbReference>
<feature type="domain" description="Phytochrome chromophore attachment site" evidence="21">
    <location>
        <begin position="195"/>
        <end position="356"/>
    </location>
</feature>
<evidence type="ECO:0000256" key="13">
    <source>
        <dbReference type="ARBA" id="ARBA00022989"/>
    </source>
</evidence>
<evidence type="ECO:0000256" key="5">
    <source>
        <dbReference type="ARBA" id="ARBA00009842"/>
    </source>
</evidence>
<evidence type="ECO:0000313" key="25">
    <source>
        <dbReference type="Proteomes" id="UP001232992"/>
    </source>
</evidence>